<comment type="caution">
    <text evidence="1">The sequence shown here is derived from an EMBL/GenBank/DDBJ whole genome shotgun (WGS) entry which is preliminary data.</text>
</comment>
<accession>A0ABX5FM25</accession>
<name>A0ABX5FM25_9BACL</name>
<evidence type="ECO:0000313" key="1">
    <source>
        <dbReference type="EMBL" id="PSK08047.1"/>
    </source>
</evidence>
<proteinExistence type="predicted"/>
<protein>
    <submittedName>
        <fullName evidence="1">Uncharacterized protein</fullName>
    </submittedName>
</protein>
<keyword evidence="2" id="KW-1185">Reference proteome</keyword>
<dbReference type="RefSeq" id="WP_106835255.1">
    <property type="nucleotide sequence ID" value="NZ_JARMEW010000033.1"/>
</dbReference>
<dbReference type="EMBL" id="PXZO01000037">
    <property type="protein sequence ID" value="PSK08047.1"/>
    <property type="molecule type" value="Genomic_DNA"/>
</dbReference>
<gene>
    <name evidence="1" type="ORF">C7R92_18425</name>
</gene>
<organism evidence="1 2">
    <name type="scientific">Brevibacillus porteri</name>
    <dbReference type="NCBI Taxonomy" id="2126350"/>
    <lineage>
        <taxon>Bacteria</taxon>
        <taxon>Bacillati</taxon>
        <taxon>Bacillota</taxon>
        <taxon>Bacilli</taxon>
        <taxon>Bacillales</taxon>
        <taxon>Paenibacillaceae</taxon>
        <taxon>Brevibacillus</taxon>
    </lineage>
</organism>
<dbReference type="GeneID" id="95752073"/>
<dbReference type="Proteomes" id="UP000241645">
    <property type="component" value="Unassembled WGS sequence"/>
</dbReference>
<reference evidence="1 2" key="1">
    <citation type="submission" date="2018-03" db="EMBL/GenBank/DDBJ databases">
        <title>Brevisbacillus phylogenomics.</title>
        <authorList>
            <person name="Dunlap C."/>
        </authorList>
    </citation>
    <scope>NUCLEOTIDE SEQUENCE [LARGE SCALE GENOMIC DNA]</scope>
    <source>
        <strain evidence="1 2">NRRL B-41110</strain>
    </source>
</reference>
<sequence>MALARDLEVSKRDFEDVADTLFAHRFNGHVFRKSDDYQEKSKSLDGLINDIRKLLPDDKEHLLNKYDDTVASMEAITEEFAYKAGFMDAMVLLYQIRTEPKIGGRGDLASK</sequence>
<evidence type="ECO:0000313" key="2">
    <source>
        <dbReference type="Proteomes" id="UP000241645"/>
    </source>
</evidence>